<gene>
    <name evidence="3" type="ORF">R3P38DRAFT_317901</name>
</gene>
<sequence>MHFSILPLVVAATVYTAVFAAPTPSRREVGINCPSVDDDTSPLLGSGADQAQSLALCYYQEARNCKYFTDGSFSSGSSVCPDGLPQDPELFTGGSSDSTSSDSDSTSSNGEIGISFFDGVTCASTDEAGSELTAAKFVADNSGNEFAQCTYETAGVCAFFFADGSFSSGSSECPEGVPQTPAVAQQNDDDDSIIITTSASRLSSTSKKHNHNH</sequence>
<evidence type="ECO:0000256" key="2">
    <source>
        <dbReference type="SAM" id="SignalP"/>
    </source>
</evidence>
<feature type="chain" id="PRO_5043609155" evidence="2">
    <location>
        <begin position="21"/>
        <end position="213"/>
    </location>
</feature>
<feature type="region of interest" description="Disordered" evidence="1">
    <location>
        <begin position="170"/>
        <end position="213"/>
    </location>
</feature>
<dbReference type="EMBL" id="JAWWNJ010000013">
    <property type="protein sequence ID" value="KAK7042486.1"/>
    <property type="molecule type" value="Genomic_DNA"/>
</dbReference>
<evidence type="ECO:0000313" key="4">
    <source>
        <dbReference type="Proteomes" id="UP001362999"/>
    </source>
</evidence>
<organism evidence="3 4">
    <name type="scientific">Favolaschia claudopus</name>
    <dbReference type="NCBI Taxonomy" id="2862362"/>
    <lineage>
        <taxon>Eukaryota</taxon>
        <taxon>Fungi</taxon>
        <taxon>Dikarya</taxon>
        <taxon>Basidiomycota</taxon>
        <taxon>Agaricomycotina</taxon>
        <taxon>Agaricomycetes</taxon>
        <taxon>Agaricomycetidae</taxon>
        <taxon>Agaricales</taxon>
        <taxon>Marasmiineae</taxon>
        <taxon>Mycenaceae</taxon>
        <taxon>Favolaschia</taxon>
    </lineage>
</organism>
<protein>
    <submittedName>
        <fullName evidence="3">Uncharacterized protein</fullName>
    </submittedName>
</protein>
<keyword evidence="2" id="KW-0732">Signal</keyword>
<keyword evidence="4" id="KW-1185">Reference proteome</keyword>
<dbReference type="AlphaFoldDB" id="A0AAW0CU01"/>
<name>A0AAW0CU01_9AGAR</name>
<accession>A0AAW0CU01</accession>
<reference evidence="3 4" key="1">
    <citation type="journal article" date="2024" name="J Genomics">
        <title>Draft genome sequencing and assembly of Favolaschia claudopus CIRM-BRFM 2984 isolated from oak limbs.</title>
        <authorList>
            <person name="Navarro D."/>
            <person name="Drula E."/>
            <person name="Chaduli D."/>
            <person name="Cazenave R."/>
            <person name="Ahrendt S."/>
            <person name="Wang J."/>
            <person name="Lipzen A."/>
            <person name="Daum C."/>
            <person name="Barry K."/>
            <person name="Grigoriev I.V."/>
            <person name="Favel A."/>
            <person name="Rosso M.N."/>
            <person name="Martin F."/>
        </authorList>
    </citation>
    <scope>NUCLEOTIDE SEQUENCE [LARGE SCALE GENOMIC DNA]</scope>
    <source>
        <strain evidence="3 4">CIRM-BRFM 2984</strain>
    </source>
</reference>
<evidence type="ECO:0000313" key="3">
    <source>
        <dbReference type="EMBL" id="KAK7042486.1"/>
    </source>
</evidence>
<feature type="region of interest" description="Disordered" evidence="1">
    <location>
        <begin position="86"/>
        <end position="108"/>
    </location>
</feature>
<feature type="compositionally biased region" description="Low complexity" evidence="1">
    <location>
        <begin position="92"/>
        <end position="108"/>
    </location>
</feature>
<proteinExistence type="predicted"/>
<comment type="caution">
    <text evidence="3">The sequence shown here is derived from an EMBL/GenBank/DDBJ whole genome shotgun (WGS) entry which is preliminary data.</text>
</comment>
<dbReference type="Proteomes" id="UP001362999">
    <property type="component" value="Unassembled WGS sequence"/>
</dbReference>
<feature type="signal peptide" evidence="2">
    <location>
        <begin position="1"/>
        <end position="20"/>
    </location>
</feature>
<evidence type="ECO:0000256" key="1">
    <source>
        <dbReference type="SAM" id="MobiDB-lite"/>
    </source>
</evidence>